<evidence type="ECO:0000313" key="2">
    <source>
        <dbReference type="EMBL" id="THW39915.1"/>
    </source>
</evidence>
<accession>A0A4S8XPP1</accession>
<proteinExistence type="predicted"/>
<evidence type="ECO:0000313" key="3">
    <source>
        <dbReference type="EMBL" id="THW43958.1"/>
    </source>
</evidence>
<dbReference type="EMBL" id="QZAM01000155">
    <property type="protein sequence ID" value="THW39915.1"/>
    <property type="molecule type" value="Genomic_DNA"/>
</dbReference>
<sequence>MFAPFGNQTSNQTATWHPEPRGRGTFSILSSCLTTLTLCVWTAVHLNLPEQGKQHLQKYRKAGWLVLGLLAPEIVAWNAWEQYLKASRATRKFNDAYPKTPTPRWHRRVWLYCKERLGFCLPVDVTVDQEIALESASDAEDVRDSSKRHGWTLTHGFYATMGGFAIQTEQLKLGYPPNVQTLVIEEPGLLHILEHVPEILPDLPESDILDKSKANLLAKSIVCLQAFWFCIQCVARLSQGASISLLELNTLGHCLCTFVTYAIWWKKPADIDGPTFLPMSDKLRQHVALMDLYSRDEKTVPALAHRVISDHPRPNYGSRHEPHDERLYQKIMTRHSLGERLASRVSKVHCTPRSTFPLHLSFEIHQYWIKYILSPGLTLPTIFDLEPSMVERLDQAAKTCLVYNEDDSRFYGWSSTCRTKNWSLSSSLLRKVTFLREDQKGFRMTTISNAGPIWLVLTMVEAVYGGLHLLAWNASFSTVVERILWQISGITVTSLGPLCAIIGPLCTIIFISVARFDDHAFKIRYHLHFGRGGVFRTPVQLLSTAFIVCYAVLYLLARVYLVVECFIELAYLPDSAFTTPNFTLYIPHFG</sequence>
<evidence type="ECO:0000313" key="8">
    <source>
        <dbReference type="Proteomes" id="UP000310374"/>
    </source>
</evidence>
<keyword evidence="1" id="KW-1133">Transmembrane helix</keyword>
<name>A0A4S8XPP1_AURPU</name>
<dbReference type="PANTHER" id="PTHR35043">
    <property type="entry name" value="TRANSCRIPTION FACTOR DOMAIN-CONTAINING PROTEIN"/>
    <property type="match status" value="1"/>
</dbReference>
<evidence type="ECO:0000256" key="1">
    <source>
        <dbReference type="SAM" id="Phobius"/>
    </source>
</evidence>
<evidence type="ECO:0000313" key="7">
    <source>
        <dbReference type="Proteomes" id="UP000309076"/>
    </source>
</evidence>
<dbReference type="EMBL" id="QZAR01000163">
    <property type="protein sequence ID" value="THW85990.1"/>
    <property type="molecule type" value="Genomic_DNA"/>
</dbReference>
<evidence type="ECO:0000313" key="4">
    <source>
        <dbReference type="EMBL" id="THW85990.1"/>
    </source>
</evidence>
<dbReference type="PANTHER" id="PTHR35043:SF9">
    <property type="match status" value="1"/>
</dbReference>
<evidence type="ECO:0000313" key="6">
    <source>
        <dbReference type="Proteomes" id="UP000304928"/>
    </source>
</evidence>
<gene>
    <name evidence="5" type="ORF">D6D12_01567</name>
    <name evidence="4" type="ORF">D6D15_07682</name>
    <name evidence="2" type="ORF">D6D21_07078</name>
    <name evidence="3" type="ORF">D6D22_04225</name>
</gene>
<dbReference type="Proteomes" id="UP000310374">
    <property type="component" value="Unassembled WGS sequence"/>
</dbReference>
<feature type="transmembrane region" description="Helical" evidence="1">
    <location>
        <begin position="534"/>
        <end position="557"/>
    </location>
</feature>
<feature type="transmembrane region" description="Helical" evidence="1">
    <location>
        <begin position="483"/>
        <end position="513"/>
    </location>
</feature>
<keyword evidence="1" id="KW-0472">Membrane</keyword>
<keyword evidence="1" id="KW-0812">Transmembrane</keyword>
<dbReference type="Proteomes" id="UP000304928">
    <property type="component" value="Unassembled WGS sequence"/>
</dbReference>
<dbReference type="EMBL" id="QZAT01000010">
    <property type="protein sequence ID" value="THX33373.1"/>
    <property type="molecule type" value="Genomic_DNA"/>
</dbReference>
<dbReference type="Proteomes" id="UP000309076">
    <property type="component" value="Unassembled WGS sequence"/>
</dbReference>
<evidence type="ECO:0000313" key="9">
    <source>
        <dbReference type="Proteomes" id="UP000310687"/>
    </source>
</evidence>
<dbReference type="EMBL" id="QZAL01000046">
    <property type="protein sequence ID" value="THW43958.1"/>
    <property type="molecule type" value="Genomic_DNA"/>
</dbReference>
<reference evidence="6 7" key="1">
    <citation type="submission" date="2018-10" db="EMBL/GenBank/DDBJ databases">
        <title>Fifty Aureobasidium pullulans genomes reveal a recombining polyextremotolerant generalist.</title>
        <authorList>
            <person name="Gostincar C."/>
            <person name="Turk M."/>
            <person name="Zajc J."/>
            <person name="Gunde-Cimerman N."/>
        </authorList>
    </citation>
    <scope>NUCLEOTIDE SEQUENCE [LARGE SCALE GENOMIC DNA]</scope>
    <source>
        <strain evidence="5 8">EXF-10081</strain>
        <strain evidence="4 6">EXF-10507</strain>
        <strain evidence="2 7">EXF-10796</strain>
        <strain evidence="3 9">EXF-11013</strain>
    </source>
</reference>
<comment type="caution">
    <text evidence="4">The sequence shown here is derived from an EMBL/GenBank/DDBJ whole genome shotgun (WGS) entry which is preliminary data.</text>
</comment>
<organism evidence="4 6">
    <name type="scientific">Aureobasidium pullulans</name>
    <name type="common">Black yeast</name>
    <name type="synonym">Pullularia pullulans</name>
    <dbReference type="NCBI Taxonomy" id="5580"/>
    <lineage>
        <taxon>Eukaryota</taxon>
        <taxon>Fungi</taxon>
        <taxon>Dikarya</taxon>
        <taxon>Ascomycota</taxon>
        <taxon>Pezizomycotina</taxon>
        <taxon>Dothideomycetes</taxon>
        <taxon>Dothideomycetidae</taxon>
        <taxon>Dothideales</taxon>
        <taxon>Saccotheciaceae</taxon>
        <taxon>Aureobasidium</taxon>
    </lineage>
</organism>
<evidence type="ECO:0000313" key="5">
    <source>
        <dbReference type="EMBL" id="THX33373.1"/>
    </source>
</evidence>
<protein>
    <submittedName>
        <fullName evidence="4">Uncharacterized protein</fullName>
    </submittedName>
</protein>
<dbReference type="AlphaFoldDB" id="A0A4S8XPP1"/>
<feature type="transmembrane region" description="Helical" evidence="1">
    <location>
        <begin position="453"/>
        <end position="471"/>
    </location>
</feature>
<dbReference type="Proteomes" id="UP000310687">
    <property type="component" value="Unassembled WGS sequence"/>
</dbReference>